<dbReference type="AlphaFoldDB" id="A0A8D9H4F5"/>
<dbReference type="Gramene" id="A02p03460.2_BraZ1">
    <property type="protein sequence ID" value="A02p03460.2_BraZ1.CDS"/>
    <property type="gene ID" value="A02g03460.2_BraZ1"/>
</dbReference>
<gene>
    <name evidence="1" type="ORF">BRAPAZ1V2_A02P03460.2</name>
</gene>
<dbReference type="EMBL" id="LS974618">
    <property type="protein sequence ID" value="CAG7891394.1"/>
    <property type="molecule type" value="Genomic_DNA"/>
</dbReference>
<accession>A0A8D9H4F5</accession>
<organism evidence="1 2">
    <name type="scientific">Brassica campestris</name>
    <name type="common">Field mustard</name>
    <dbReference type="NCBI Taxonomy" id="3711"/>
    <lineage>
        <taxon>Eukaryota</taxon>
        <taxon>Viridiplantae</taxon>
        <taxon>Streptophyta</taxon>
        <taxon>Embryophyta</taxon>
        <taxon>Tracheophyta</taxon>
        <taxon>Spermatophyta</taxon>
        <taxon>Magnoliopsida</taxon>
        <taxon>eudicotyledons</taxon>
        <taxon>Gunneridae</taxon>
        <taxon>Pentapetalae</taxon>
        <taxon>rosids</taxon>
        <taxon>malvids</taxon>
        <taxon>Brassicales</taxon>
        <taxon>Brassicaceae</taxon>
        <taxon>Brassiceae</taxon>
        <taxon>Brassica</taxon>
    </lineage>
</organism>
<reference evidence="1 2" key="1">
    <citation type="submission" date="2021-07" db="EMBL/GenBank/DDBJ databases">
        <authorList>
            <consortium name="Genoscope - CEA"/>
            <person name="William W."/>
        </authorList>
    </citation>
    <scope>NUCLEOTIDE SEQUENCE [LARGE SCALE GENOMIC DNA]</scope>
</reference>
<sequence>MIYPEDEGVEQRHGIHIAYKEDCVNLILTIVPSSDLFVFLVSAGIETLSGGWDLKLDWCFEEEGVQEERKGGEKGERREI</sequence>
<evidence type="ECO:0000313" key="1">
    <source>
        <dbReference type="EMBL" id="CAG7891394.1"/>
    </source>
</evidence>
<dbReference type="Proteomes" id="UP000694005">
    <property type="component" value="Chromosome A02"/>
</dbReference>
<evidence type="ECO:0000313" key="2">
    <source>
        <dbReference type="Proteomes" id="UP000694005"/>
    </source>
</evidence>
<protein>
    <submittedName>
        <fullName evidence="1">Uncharacterized protein</fullName>
    </submittedName>
</protein>
<proteinExistence type="predicted"/>
<name>A0A8D9H4F5_BRACM</name>